<accession>A0ABV6K9C0</accession>
<dbReference type="InterPro" id="IPR037237">
    <property type="entry name" value="IlvD/EDD_N"/>
</dbReference>
<evidence type="ECO:0000256" key="3">
    <source>
        <dbReference type="ARBA" id="ARBA00023014"/>
    </source>
</evidence>
<keyword evidence="5" id="KW-0100">Branched-chain amino acid biosynthesis</keyword>
<dbReference type="Proteomes" id="UP001589838">
    <property type="component" value="Unassembled WGS sequence"/>
</dbReference>
<comment type="similarity">
    <text evidence="1">Belongs to the IlvD/Edd family.</text>
</comment>
<dbReference type="PANTHER" id="PTHR43661:SF3">
    <property type="entry name" value="D-XYLONATE DEHYDRATASE YAGF-RELATED"/>
    <property type="match status" value="1"/>
</dbReference>
<protein>
    <submittedName>
        <fullName evidence="8">YjhG/YagF family D-xylonate dehydratase</fullName>
        <ecNumber evidence="8">4.2.1.82</ecNumber>
    </submittedName>
</protein>
<evidence type="ECO:0000256" key="2">
    <source>
        <dbReference type="ARBA" id="ARBA00022714"/>
    </source>
</evidence>
<name>A0ABV6K9C0_9BACI</name>
<evidence type="ECO:0000256" key="4">
    <source>
        <dbReference type="ARBA" id="ARBA00023239"/>
    </source>
</evidence>
<keyword evidence="3" id="KW-0411">Iron-sulfur</keyword>
<evidence type="ECO:0000259" key="7">
    <source>
        <dbReference type="Pfam" id="PF24877"/>
    </source>
</evidence>
<dbReference type="SUPFAM" id="SSF52016">
    <property type="entry name" value="LeuD/IlvD-like"/>
    <property type="match status" value="1"/>
</dbReference>
<keyword evidence="4 8" id="KW-0456">Lyase</keyword>
<dbReference type="PROSITE" id="PS00886">
    <property type="entry name" value="ILVD_EDD_1"/>
    <property type="match status" value="1"/>
</dbReference>
<dbReference type="RefSeq" id="WP_335962233.1">
    <property type="nucleotide sequence ID" value="NZ_JAXBLX010000026.1"/>
</dbReference>
<organism evidence="8 9">
    <name type="scientific">Halalkalibacter kiskunsagensis</name>
    <dbReference type="NCBI Taxonomy" id="1548599"/>
    <lineage>
        <taxon>Bacteria</taxon>
        <taxon>Bacillati</taxon>
        <taxon>Bacillota</taxon>
        <taxon>Bacilli</taxon>
        <taxon>Bacillales</taxon>
        <taxon>Bacillaceae</taxon>
        <taxon>Halalkalibacter</taxon>
    </lineage>
</organism>
<dbReference type="InterPro" id="IPR042096">
    <property type="entry name" value="Dihydro-acid_dehy_C"/>
</dbReference>
<gene>
    <name evidence="8" type="ORF">ACFFHM_03190</name>
</gene>
<dbReference type="PROSITE" id="PS00887">
    <property type="entry name" value="ILVD_EDD_2"/>
    <property type="match status" value="1"/>
</dbReference>
<keyword evidence="2" id="KW-0479">Metal-binding</keyword>
<keyword evidence="5" id="KW-0028">Amino-acid biosynthesis</keyword>
<dbReference type="InterPro" id="IPR056740">
    <property type="entry name" value="ILV_EDD_C"/>
</dbReference>
<dbReference type="Gene3D" id="3.50.30.80">
    <property type="entry name" value="IlvD/EDD C-terminal domain-like"/>
    <property type="match status" value="1"/>
</dbReference>
<dbReference type="Pfam" id="PF00920">
    <property type="entry name" value="ILVD_EDD_N"/>
    <property type="match status" value="1"/>
</dbReference>
<proteinExistence type="inferred from homology"/>
<dbReference type="InterPro" id="IPR020558">
    <property type="entry name" value="DiOHA_6PGluconate_deHydtase_CS"/>
</dbReference>
<feature type="domain" description="Dihydroxy-acid/6-phosphogluconate dehydratase N-terminal" evidence="6">
    <location>
        <begin position="88"/>
        <end position="394"/>
    </location>
</feature>
<dbReference type="InterPro" id="IPR017798">
    <property type="entry name" value="Dehydratase_YjhG/YagF"/>
</dbReference>
<evidence type="ECO:0000259" key="6">
    <source>
        <dbReference type="Pfam" id="PF00920"/>
    </source>
</evidence>
<sequence length="665" mass="70967">MNHSFDYIYGQKDADLYTIQTSAEGPSGSLPLTSEMLLNSPSGDLFGLSQNVGMGWKPSELNGKQFLILSTQGGIRGENGEPIALGYHTGHWEVGLLMKSAALEIKERGGVPFAGFVSDPCDGRSQGTTGMFDSFPYRNDAAIVYRRLIRSLPTRKGVIGVATCDKGLPATTIALAAMHDLPTIIVPGGVTLPPKNGEDAGKIQTIGARYANQEITLEEAAELGCRTCATPGGGCQFLGTAATAQVVAEALGMSLPHTALAPSGQKIWAEMGSQSARAIMNMEKNQIRTKDIVTDDAIHNAMVLHAAFGGSTNLLLHIPAIAHAAKCRIPTVDDWSMINKEVPRIVSVLPNGPEYHTTVRAFLAGGVPEAMLHLRKLGVLKENVLTVTGEKLSDVLDWWETSERRAAVQKRLQEEDGVSPDDVIMSPKKAQSRGLTSTVTFPTGNLAPEGSVIKSTSIDPSVVGEDGVFRHTGSVKVFTTEKDAIYAIKSGMIEKGDIMAVIGRGPSGTGMEETYQLTSALKHLSYGKHISLITDARFSGVSTGACFGHIGPEALAGGPIGKLRDDDVVELIVDRKTLTGSMNFVGEGQTRFNPEEGARILADRTPHPDLKPDPDLPDDTRLWAALQSVSGGTWKGSVYDVDRIIETLEAGKKALDEKEKSVSNT</sequence>
<dbReference type="Pfam" id="PF24877">
    <property type="entry name" value="ILV_EDD_C"/>
    <property type="match status" value="1"/>
</dbReference>
<evidence type="ECO:0000256" key="5">
    <source>
        <dbReference type="ARBA" id="ARBA00023304"/>
    </source>
</evidence>
<dbReference type="EC" id="4.2.1.82" evidence="8"/>
<dbReference type="InterPro" id="IPR000581">
    <property type="entry name" value="ILV_EDD_N"/>
</dbReference>
<evidence type="ECO:0000313" key="9">
    <source>
        <dbReference type="Proteomes" id="UP001589838"/>
    </source>
</evidence>
<keyword evidence="2" id="KW-0408">Iron</keyword>
<dbReference type="EMBL" id="JBHLUX010000008">
    <property type="protein sequence ID" value="MFC0469555.1"/>
    <property type="molecule type" value="Genomic_DNA"/>
</dbReference>
<evidence type="ECO:0000256" key="1">
    <source>
        <dbReference type="ARBA" id="ARBA00006486"/>
    </source>
</evidence>
<comment type="caution">
    <text evidence="8">The sequence shown here is derived from an EMBL/GenBank/DDBJ whole genome shotgun (WGS) entry which is preliminary data.</text>
</comment>
<dbReference type="PANTHER" id="PTHR43661">
    <property type="entry name" value="D-XYLONATE DEHYDRATASE"/>
    <property type="match status" value="1"/>
</dbReference>
<evidence type="ECO:0000313" key="8">
    <source>
        <dbReference type="EMBL" id="MFC0469555.1"/>
    </source>
</evidence>
<feature type="domain" description="Dihydroxy-acid/6-phosphogluconate dehydratase C-terminal" evidence="7">
    <location>
        <begin position="439"/>
        <end position="579"/>
    </location>
</feature>
<reference evidence="8 9" key="1">
    <citation type="submission" date="2024-09" db="EMBL/GenBank/DDBJ databases">
        <authorList>
            <person name="Sun Q."/>
            <person name="Mori K."/>
        </authorList>
    </citation>
    <scope>NUCLEOTIDE SEQUENCE [LARGE SCALE GENOMIC DNA]</scope>
    <source>
        <strain evidence="8 9">NCAIM B.02610</strain>
    </source>
</reference>
<dbReference type="GO" id="GO:0050401">
    <property type="term" value="F:xylonate dehydratase activity"/>
    <property type="evidence" value="ECO:0007669"/>
    <property type="project" value="UniProtKB-EC"/>
</dbReference>
<keyword evidence="2" id="KW-0001">2Fe-2S</keyword>
<dbReference type="NCBIfam" id="TIGR03432">
    <property type="entry name" value="yjhG_yagF"/>
    <property type="match status" value="1"/>
</dbReference>
<keyword evidence="9" id="KW-1185">Reference proteome</keyword>
<dbReference type="SUPFAM" id="SSF143975">
    <property type="entry name" value="IlvD/EDD N-terminal domain-like"/>
    <property type="match status" value="1"/>
</dbReference>